<evidence type="ECO:0000259" key="5">
    <source>
        <dbReference type="Pfam" id="PF24568"/>
    </source>
</evidence>
<feature type="domain" description="M23ase beta-sheet core" evidence="4">
    <location>
        <begin position="337"/>
        <end position="434"/>
    </location>
</feature>
<evidence type="ECO:0000259" key="4">
    <source>
        <dbReference type="Pfam" id="PF01551"/>
    </source>
</evidence>
<comment type="caution">
    <text evidence="6">The sequence shown here is derived from an EMBL/GenBank/DDBJ whole genome shotgun (WGS) entry which is preliminary data.</text>
</comment>
<feature type="domain" description="Peptidoglycan hydrolase PcsB coiled-coil" evidence="5">
    <location>
        <begin position="140"/>
        <end position="204"/>
    </location>
</feature>
<gene>
    <name evidence="6" type="ORF">HKBW3S43_01072</name>
</gene>
<dbReference type="SUPFAM" id="SSF51261">
    <property type="entry name" value="Duplicated hybrid motif"/>
    <property type="match status" value="1"/>
</dbReference>
<dbReference type="SUPFAM" id="SSF57997">
    <property type="entry name" value="Tropomyosin"/>
    <property type="match status" value="1"/>
</dbReference>
<evidence type="ECO:0000313" key="7">
    <source>
        <dbReference type="Proteomes" id="UP000576480"/>
    </source>
</evidence>
<dbReference type="CDD" id="cd12797">
    <property type="entry name" value="M23_peptidase"/>
    <property type="match status" value="1"/>
</dbReference>
<protein>
    <submittedName>
        <fullName evidence="6">Lipoprotein NlpD</fullName>
    </submittedName>
</protein>
<dbReference type="Pfam" id="PF24568">
    <property type="entry name" value="CC_PcsB"/>
    <property type="match status" value="1"/>
</dbReference>
<dbReference type="InterPro" id="IPR011055">
    <property type="entry name" value="Dup_hybrid_motif"/>
</dbReference>
<dbReference type="Gene3D" id="2.70.70.10">
    <property type="entry name" value="Glucose Permease (Domain IIA)"/>
    <property type="match status" value="1"/>
</dbReference>
<dbReference type="InterPro" id="IPR050570">
    <property type="entry name" value="Cell_wall_metabolism_enzyme"/>
</dbReference>
<keyword evidence="6" id="KW-0449">Lipoprotein</keyword>
<dbReference type="PANTHER" id="PTHR21666:SF270">
    <property type="entry name" value="MUREIN HYDROLASE ACTIVATOR ENVC"/>
    <property type="match status" value="1"/>
</dbReference>
<feature type="coiled-coil region" evidence="2">
    <location>
        <begin position="29"/>
        <end position="140"/>
    </location>
</feature>
<feature type="chain" id="PRO_5028038940" evidence="3">
    <location>
        <begin position="26"/>
        <end position="438"/>
    </location>
</feature>
<proteinExistence type="predicted"/>
<dbReference type="GO" id="GO:0004222">
    <property type="term" value="F:metalloendopeptidase activity"/>
    <property type="evidence" value="ECO:0007669"/>
    <property type="project" value="TreeGrafter"/>
</dbReference>
<keyword evidence="2" id="KW-0175">Coiled coil</keyword>
<dbReference type="InterPro" id="IPR057309">
    <property type="entry name" value="PcsB_CC"/>
</dbReference>
<evidence type="ECO:0000256" key="1">
    <source>
        <dbReference type="ARBA" id="ARBA00022729"/>
    </source>
</evidence>
<dbReference type="Proteomes" id="UP000576480">
    <property type="component" value="Unassembled WGS sequence"/>
</dbReference>
<dbReference type="PANTHER" id="PTHR21666">
    <property type="entry name" value="PEPTIDASE-RELATED"/>
    <property type="match status" value="1"/>
</dbReference>
<dbReference type="RefSeq" id="WP_176229912.1">
    <property type="nucleotide sequence ID" value="NZ_BLSB01000075.1"/>
</dbReference>
<dbReference type="AlphaFoldDB" id="A0A6V8PT28"/>
<name>A0A6V8PT28_9ACTN</name>
<evidence type="ECO:0000256" key="3">
    <source>
        <dbReference type="SAM" id="SignalP"/>
    </source>
</evidence>
<dbReference type="Gene3D" id="6.10.250.3150">
    <property type="match status" value="1"/>
</dbReference>
<evidence type="ECO:0000313" key="6">
    <source>
        <dbReference type="EMBL" id="GFP35280.1"/>
    </source>
</evidence>
<dbReference type="Pfam" id="PF01551">
    <property type="entry name" value="Peptidase_M23"/>
    <property type="match status" value="1"/>
</dbReference>
<sequence>MKVSKIVTIILIAISVLFSASSGYALSPEDNPESRLEEIEKRLQETQQQLQSTREKENQYLTEIKNLEAELDATQNSLNTLETELNVTRNSLQEIEEQLQIVQKELESLRTQLSRLRGHVEKTEQQLEEKRGELTELGIELAHKVNILNQRAAAIYKNGEITYLNILVGSTDLRDLATRWLLLSRLVERDATIVKEVKELRQKVSLQKELIEGKKRLLLEEQRQIEEVAAAAQSKRDEIKARYEQKVALQNQIRSQYSQKKNLKTVVLAKYDEKDNLLAQARQDEEALEALEEELKKESEAIRARLSERTEGERPAGRLAWPAQGTLTSGFGPRWGRMHEGIDIAGSHGAPIIAAEDGEVVQVNEGYGGGYGKYVVIYHGGGLSTLYAHNSGNAVSVGEKVKRGQVIAYMGSTGNSTGVHLHFEVRINGVPRAPLEYL</sequence>
<reference evidence="6 7" key="1">
    <citation type="journal article" date="2020" name="Front. Microbiol.">
        <title>Single-cell genomics of novel Actinobacteria with the Wood-Ljungdahl pathway discovered in a serpentinizing system.</title>
        <authorList>
            <person name="Merino N."/>
            <person name="Kawai M."/>
            <person name="Boyd E.S."/>
            <person name="Colman D.R."/>
            <person name="McGlynn S.E."/>
            <person name="Nealson K.H."/>
            <person name="Kurokawa K."/>
            <person name="Hongoh Y."/>
        </authorList>
    </citation>
    <scope>NUCLEOTIDE SEQUENCE [LARGE SCALE GENOMIC DNA]</scope>
    <source>
        <strain evidence="6 7">S43</strain>
    </source>
</reference>
<evidence type="ECO:0000256" key="2">
    <source>
        <dbReference type="SAM" id="Coils"/>
    </source>
</evidence>
<dbReference type="InterPro" id="IPR016047">
    <property type="entry name" value="M23ase_b-sheet_dom"/>
</dbReference>
<organism evidence="6 7">
    <name type="scientific">Candidatus Hakubella thermalkaliphila</name>
    <dbReference type="NCBI Taxonomy" id="2754717"/>
    <lineage>
        <taxon>Bacteria</taxon>
        <taxon>Bacillati</taxon>
        <taxon>Actinomycetota</taxon>
        <taxon>Actinomycetota incertae sedis</taxon>
        <taxon>Candidatus Hakubellales</taxon>
        <taxon>Candidatus Hakubellaceae</taxon>
        <taxon>Candidatus Hakubella</taxon>
    </lineage>
</organism>
<keyword evidence="1 3" id="KW-0732">Signal</keyword>
<accession>A0A6V8PT28</accession>
<feature type="coiled-coil region" evidence="2">
    <location>
        <begin position="271"/>
        <end position="308"/>
    </location>
</feature>
<feature type="signal peptide" evidence="3">
    <location>
        <begin position="1"/>
        <end position="25"/>
    </location>
</feature>
<dbReference type="EMBL" id="BLSB01000075">
    <property type="protein sequence ID" value="GFP35280.1"/>
    <property type="molecule type" value="Genomic_DNA"/>
</dbReference>